<keyword evidence="1" id="KW-0456">Lyase</keyword>
<dbReference type="InterPro" id="IPR015813">
    <property type="entry name" value="Pyrv/PenolPyrv_kinase-like_dom"/>
</dbReference>
<organism evidence="1 2">
    <name type="scientific">Sulfitobacter brevis</name>
    <dbReference type="NCBI Taxonomy" id="74348"/>
    <lineage>
        <taxon>Bacteria</taxon>
        <taxon>Pseudomonadati</taxon>
        <taxon>Pseudomonadota</taxon>
        <taxon>Alphaproteobacteria</taxon>
        <taxon>Rhodobacterales</taxon>
        <taxon>Roseobacteraceae</taxon>
        <taxon>Sulfitobacter</taxon>
    </lineage>
</organism>
<dbReference type="STRING" id="74348.SAMN04488523_10432"/>
<proteinExistence type="predicted"/>
<dbReference type="PROSITE" id="PS00161">
    <property type="entry name" value="ISOCITRATE_LYASE"/>
    <property type="match status" value="1"/>
</dbReference>
<keyword evidence="2" id="KW-1185">Reference proteome</keyword>
<dbReference type="RefSeq" id="WP_093922977.1">
    <property type="nucleotide sequence ID" value="NZ_FOMW01000004.1"/>
</dbReference>
<dbReference type="CDD" id="cd00377">
    <property type="entry name" value="ICL_PEPM"/>
    <property type="match status" value="1"/>
</dbReference>
<name>A0A1I1WNA5_9RHOB</name>
<dbReference type="Gene3D" id="3.20.20.60">
    <property type="entry name" value="Phosphoenolpyruvate-binding domains"/>
    <property type="match status" value="1"/>
</dbReference>
<dbReference type="EMBL" id="FOMW01000004">
    <property type="protein sequence ID" value="SFD95868.1"/>
    <property type="molecule type" value="Genomic_DNA"/>
</dbReference>
<reference evidence="1 2" key="1">
    <citation type="submission" date="2016-10" db="EMBL/GenBank/DDBJ databases">
        <authorList>
            <person name="de Groot N.N."/>
        </authorList>
    </citation>
    <scope>NUCLEOTIDE SEQUENCE [LARGE SCALE GENOMIC DNA]</scope>
    <source>
        <strain evidence="1 2">DSM 11443</strain>
    </source>
</reference>
<dbReference type="Proteomes" id="UP000198977">
    <property type="component" value="Unassembled WGS sequence"/>
</dbReference>
<dbReference type="PANTHER" id="PTHR42905">
    <property type="entry name" value="PHOSPHOENOLPYRUVATE CARBOXYLASE"/>
    <property type="match status" value="1"/>
</dbReference>
<evidence type="ECO:0000313" key="1">
    <source>
        <dbReference type="EMBL" id="SFD95868.1"/>
    </source>
</evidence>
<dbReference type="InterPro" id="IPR018523">
    <property type="entry name" value="Isocitrate_lyase_ph_CS"/>
</dbReference>
<dbReference type="OrthoDB" id="8629576at2"/>
<protein>
    <submittedName>
        <fullName evidence="1">2-Methylisocitrate lyase, PEP mutase family</fullName>
    </submittedName>
</protein>
<dbReference type="GO" id="GO:0016833">
    <property type="term" value="F:oxo-acid-lyase activity"/>
    <property type="evidence" value="ECO:0007669"/>
    <property type="project" value="UniProtKB-ARBA"/>
</dbReference>
<dbReference type="SUPFAM" id="SSF51621">
    <property type="entry name" value="Phosphoenolpyruvate/pyruvate domain"/>
    <property type="match status" value="1"/>
</dbReference>
<evidence type="ECO:0000313" key="2">
    <source>
        <dbReference type="Proteomes" id="UP000198977"/>
    </source>
</evidence>
<dbReference type="InterPro" id="IPR040442">
    <property type="entry name" value="Pyrv_kinase-like_dom_sf"/>
</dbReference>
<gene>
    <name evidence="1" type="ORF">SAMN04488523_10432</name>
</gene>
<dbReference type="AlphaFoldDB" id="A0A1I1WNA5"/>
<accession>A0A1I1WNA5</accession>
<dbReference type="InterPro" id="IPR039556">
    <property type="entry name" value="ICL/PEPM"/>
</dbReference>
<sequence>MTDLKALLSNTGQGIIAPGVYDPFTALLAEQAGFECIYLSGAAIAYTRLARPDLGLVSVSEVISTIELIADRVQLPLIVDGDTGFGNAMNVQRTVRGFERAGAQAIQLEDQSFPKRCGHLAGKKLIPVGEMVGKIRAACDARHSDNFQIIARTDAIAVEGFDAALDRAEKYAEAGGDVLFIEAPRNLDQMQQISSRFAGRIPLLANMVEGGMTPMNFAQDLHDIGFKLVIFPGGIARAMLRHGQAYYASLKGSGSNAPFRDRMASFDELNDVIGLPRFLNHSSQYE</sequence>
<dbReference type="Pfam" id="PF13714">
    <property type="entry name" value="PEP_mutase"/>
    <property type="match status" value="1"/>
</dbReference>
<dbReference type="PANTHER" id="PTHR42905:SF5">
    <property type="entry name" value="CARBOXYVINYL-CARBOXYPHOSPHONATE PHOSPHORYLMUTASE, CHLOROPLASTIC"/>
    <property type="match status" value="1"/>
</dbReference>